<gene>
    <name evidence="6" type="ORF">QNA08_09325</name>
</gene>
<dbReference type="Gene3D" id="3.90.1590.10">
    <property type="entry name" value="glutathione-dependent formaldehyde- activating enzyme (gfa)"/>
    <property type="match status" value="1"/>
</dbReference>
<dbReference type="PANTHER" id="PTHR33337:SF40">
    <property type="entry name" value="CENP-V_GFA DOMAIN-CONTAINING PROTEIN-RELATED"/>
    <property type="match status" value="1"/>
</dbReference>
<dbReference type="EMBL" id="JASJEV010000005">
    <property type="protein sequence ID" value="MDJ1158433.1"/>
    <property type="molecule type" value="Genomic_DNA"/>
</dbReference>
<dbReference type="InterPro" id="IPR011057">
    <property type="entry name" value="Mss4-like_sf"/>
</dbReference>
<keyword evidence="7" id="KW-1185">Reference proteome</keyword>
<reference evidence="6 7" key="1">
    <citation type="submission" date="2023-05" db="EMBL/GenBank/DDBJ databases">
        <title>Chelatococcus sp. nov., a moderately thermophilic bacterium isolated from hot spring microbial mat.</title>
        <authorList>
            <person name="Hu C.-J."/>
            <person name="Li W.-J."/>
        </authorList>
    </citation>
    <scope>NUCLEOTIDE SEQUENCE [LARGE SCALE GENOMIC DNA]</scope>
    <source>
        <strain evidence="6 7">SYSU G07232</strain>
    </source>
</reference>
<proteinExistence type="inferred from homology"/>
<comment type="similarity">
    <text evidence="1">Belongs to the Gfa family.</text>
</comment>
<dbReference type="PANTHER" id="PTHR33337">
    <property type="entry name" value="GFA DOMAIN-CONTAINING PROTEIN"/>
    <property type="match status" value="1"/>
</dbReference>
<dbReference type="PROSITE" id="PS51891">
    <property type="entry name" value="CENP_V_GFA"/>
    <property type="match status" value="1"/>
</dbReference>
<dbReference type="RefSeq" id="WP_283740430.1">
    <property type="nucleotide sequence ID" value="NZ_JASJEV010000005.1"/>
</dbReference>
<keyword evidence="4" id="KW-0456">Lyase</keyword>
<name>A0ABT7AGD0_9HYPH</name>
<evidence type="ECO:0000313" key="6">
    <source>
        <dbReference type="EMBL" id="MDJ1158433.1"/>
    </source>
</evidence>
<accession>A0ABT7AGD0</accession>
<evidence type="ECO:0000259" key="5">
    <source>
        <dbReference type="PROSITE" id="PS51891"/>
    </source>
</evidence>
<evidence type="ECO:0000256" key="3">
    <source>
        <dbReference type="ARBA" id="ARBA00022833"/>
    </source>
</evidence>
<keyword evidence="2" id="KW-0479">Metal-binding</keyword>
<dbReference type="InterPro" id="IPR006913">
    <property type="entry name" value="CENP-V/GFA"/>
</dbReference>
<feature type="domain" description="CENP-V/GFA" evidence="5">
    <location>
        <begin position="1"/>
        <end position="100"/>
    </location>
</feature>
<sequence>MSGGCQCGAVRYAVYGEPFAPSICWCRMCQKATGGLFGAYVDVKAADLVWTRGEPGRFASSAAAERGFCASCSTPLFYKLRSAAHYAITMGSLDHPHDWPPQSQLVPENRPAFCESLASLEVVPTSAWLAQDPEGFASRQHPDHDTEVWPPR</sequence>
<evidence type="ECO:0000256" key="2">
    <source>
        <dbReference type="ARBA" id="ARBA00022723"/>
    </source>
</evidence>
<keyword evidence="3" id="KW-0862">Zinc</keyword>
<comment type="caution">
    <text evidence="6">The sequence shown here is derived from an EMBL/GenBank/DDBJ whole genome shotgun (WGS) entry which is preliminary data.</text>
</comment>
<dbReference type="Proteomes" id="UP001321492">
    <property type="component" value="Unassembled WGS sequence"/>
</dbReference>
<dbReference type="SUPFAM" id="SSF51316">
    <property type="entry name" value="Mss4-like"/>
    <property type="match status" value="1"/>
</dbReference>
<evidence type="ECO:0000256" key="4">
    <source>
        <dbReference type="ARBA" id="ARBA00023239"/>
    </source>
</evidence>
<evidence type="ECO:0000313" key="7">
    <source>
        <dbReference type="Proteomes" id="UP001321492"/>
    </source>
</evidence>
<protein>
    <submittedName>
        <fullName evidence="6">GFA family protein</fullName>
    </submittedName>
</protein>
<evidence type="ECO:0000256" key="1">
    <source>
        <dbReference type="ARBA" id="ARBA00005495"/>
    </source>
</evidence>
<dbReference type="Pfam" id="PF04828">
    <property type="entry name" value="GFA"/>
    <property type="match status" value="1"/>
</dbReference>
<organism evidence="6 7">
    <name type="scientific">Chelatococcus albus</name>
    <dbReference type="NCBI Taxonomy" id="3047466"/>
    <lineage>
        <taxon>Bacteria</taxon>
        <taxon>Pseudomonadati</taxon>
        <taxon>Pseudomonadota</taxon>
        <taxon>Alphaproteobacteria</taxon>
        <taxon>Hyphomicrobiales</taxon>
        <taxon>Chelatococcaceae</taxon>
        <taxon>Chelatococcus</taxon>
    </lineage>
</organism>